<feature type="compositionally biased region" description="Polar residues" evidence="12">
    <location>
        <begin position="1"/>
        <end position="18"/>
    </location>
</feature>
<dbReference type="PROSITE" id="PS50089">
    <property type="entry name" value="ZF_RING_2"/>
    <property type="match status" value="1"/>
</dbReference>
<keyword evidence="7 10" id="KW-0863">Zinc-finger</keyword>
<dbReference type="InterPro" id="IPR013083">
    <property type="entry name" value="Znf_RING/FYVE/PHD"/>
</dbReference>
<comment type="domain">
    <text evidence="11">The WWE domain mediates non-covalent poly(ADP-ribose)-binding.</text>
</comment>
<comment type="PTM">
    <text evidence="11">Ubiquitinated; autoubiquitinated.</text>
</comment>
<protein>
    <recommendedName>
        <fullName evidence="11">E3 ubiquitin-protein ligase</fullName>
        <ecNumber evidence="11">2.3.2.27</ecNumber>
    </recommendedName>
</protein>
<dbReference type="PANTHER" id="PTHR13417:SF2">
    <property type="entry name" value="E3 UBIQUITIN-PROTEIN LIGASE RNF146"/>
    <property type="match status" value="1"/>
</dbReference>
<organism evidence="15 16">
    <name type="scientific">Drosophila lebanonensis</name>
    <name type="common">Fruit fly</name>
    <name type="synonym">Scaptodrosophila lebanonensis</name>
    <dbReference type="NCBI Taxonomy" id="7225"/>
    <lineage>
        <taxon>Eukaryota</taxon>
        <taxon>Metazoa</taxon>
        <taxon>Ecdysozoa</taxon>
        <taxon>Arthropoda</taxon>
        <taxon>Hexapoda</taxon>
        <taxon>Insecta</taxon>
        <taxon>Pterygota</taxon>
        <taxon>Neoptera</taxon>
        <taxon>Endopterygota</taxon>
        <taxon>Diptera</taxon>
        <taxon>Brachycera</taxon>
        <taxon>Muscomorpha</taxon>
        <taxon>Ephydroidea</taxon>
        <taxon>Drosophilidae</taxon>
        <taxon>Scaptodrosophila</taxon>
    </lineage>
</organism>
<keyword evidence="9 11" id="KW-0862">Zinc</keyword>
<reference evidence="16" key="1">
    <citation type="submission" date="2025-08" db="UniProtKB">
        <authorList>
            <consortium name="RefSeq"/>
        </authorList>
    </citation>
    <scope>IDENTIFICATION</scope>
    <source>
        <strain evidence="16">11010-0011.00</strain>
        <tissue evidence="16">Whole body</tissue>
    </source>
</reference>
<evidence type="ECO:0000256" key="7">
    <source>
        <dbReference type="ARBA" id="ARBA00022771"/>
    </source>
</evidence>
<dbReference type="InterPro" id="IPR018123">
    <property type="entry name" value="WWE-dom_subgr"/>
</dbReference>
<dbReference type="GO" id="GO:0008270">
    <property type="term" value="F:zinc ion binding"/>
    <property type="evidence" value="ECO:0007669"/>
    <property type="project" value="UniProtKB-UniRule"/>
</dbReference>
<dbReference type="Pfam" id="PF02825">
    <property type="entry name" value="WWE"/>
    <property type="match status" value="2"/>
</dbReference>
<dbReference type="InterPro" id="IPR033509">
    <property type="entry name" value="RNF146"/>
</dbReference>
<evidence type="ECO:0000256" key="2">
    <source>
        <dbReference type="ARBA" id="ARBA00004514"/>
    </source>
</evidence>
<dbReference type="GeneID" id="115626669"/>
<dbReference type="SUPFAM" id="SSF117839">
    <property type="entry name" value="WWE domain"/>
    <property type="match status" value="2"/>
</dbReference>
<evidence type="ECO:0000256" key="1">
    <source>
        <dbReference type="ARBA" id="ARBA00000900"/>
    </source>
</evidence>
<feature type="domain" description="WWE" evidence="14">
    <location>
        <begin position="163"/>
        <end position="309"/>
    </location>
</feature>
<evidence type="ECO:0000256" key="10">
    <source>
        <dbReference type="PROSITE-ProRule" id="PRU00175"/>
    </source>
</evidence>
<dbReference type="InterPro" id="IPR017907">
    <property type="entry name" value="Znf_RING_CS"/>
</dbReference>
<dbReference type="GO" id="GO:0051865">
    <property type="term" value="P:protein autoubiquitination"/>
    <property type="evidence" value="ECO:0007669"/>
    <property type="project" value="UniProtKB-UniRule"/>
</dbReference>
<evidence type="ECO:0000256" key="8">
    <source>
        <dbReference type="ARBA" id="ARBA00022786"/>
    </source>
</evidence>
<dbReference type="InterPro" id="IPR044110">
    <property type="entry name" value="RING-HC_RNF146"/>
</dbReference>
<gene>
    <name evidence="16" type="primary">LOC115626669</name>
</gene>
<evidence type="ECO:0000313" key="15">
    <source>
        <dbReference type="Proteomes" id="UP000504634"/>
    </source>
</evidence>
<dbReference type="GO" id="GO:0016055">
    <property type="term" value="P:Wnt signaling pathway"/>
    <property type="evidence" value="ECO:0007669"/>
    <property type="project" value="UniProtKB-KW"/>
</dbReference>
<keyword evidence="3 11" id="KW-0963">Cytoplasm</keyword>
<dbReference type="PROSITE" id="PS50918">
    <property type="entry name" value="WWE"/>
    <property type="match status" value="1"/>
</dbReference>
<dbReference type="Gene3D" id="3.30.40.10">
    <property type="entry name" value="Zinc/RING finger domain, C3HC4 (zinc finger)"/>
    <property type="match status" value="1"/>
</dbReference>
<keyword evidence="4 11" id="KW-0808">Transferase</keyword>
<sequence>MSQQRATSNNEGPSSRAQNTSSETTDTNTSAIINLDDSEDEEADDTVEFVGIISPVSQTIDLCLSPSTSAAAAAAAASTSSTNSGDTLLKTANAEASATAVDTVLECPICLQSCIHPARLPCGHIFCFLCVKGVAYKNRRCAMCRREIPAEFLDHPQLVNGIDDICSTRATEDGYQWYYEGRNGGWWAYDLRTNEDIEQAFRAFEEYKEAPLPDTTTDANVNPNAKTASSNRIDQHDFILLNTIGISWFTQLDGDDEDDFDDMGANVASDAVDPSKLQQQICGEIYIIDFRNMVQFQRSHPTRKRNIQRRKATNPAPRAKGVAGLSFNDKHA</sequence>
<dbReference type="GO" id="GO:0061630">
    <property type="term" value="F:ubiquitin protein ligase activity"/>
    <property type="evidence" value="ECO:0007669"/>
    <property type="project" value="UniProtKB-UniRule"/>
</dbReference>
<dbReference type="CTD" id="81847"/>
<dbReference type="Gene3D" id="3.30.720.50">
    <property type="match status" value="1"/>
</dbReference>
<evidence type="ECO:0000256" key="9">
    <source>
        <dbReference type="ARBA" id="ARBA00022833"/>
    </source>
</evidence>
<comment type="catalytic activity">
    <reaction evidence="1 11">
        <text>S-ubiquitinyl-[E2 ubiquitin-conjugating enzyme]-L-cysteine + [acceptor protein]-L-lysine = [E2 ubiquitin-conjugating enzyme]-L-cysteine + N(6)-ubiquitinyl-[acceptor protein]-L-lysine.</text>
        <dbReference type="EC" id="2.3.2.27"/>
    </reaction>
</comment>
<feature type="region of interest" description="Disordered" evidence="12">
    <location>
        <begin position="1"/>
        <end position="40"/>
    </location>
</feature>
<keyword evidence="15" id="KW-1185">Reference proteome</keyword>
<evidence type="ECO:0000256" key="11">
    <source>
        <dbReference type="RuleBase" id="RU367115"/>
    </source>
</evidence>
<name>A0A6J2TPJ1_DROLE</name>
<evidence type="ECO:0000256" key="4">
    <source>
        <dbReference type="ARBA" id="ARBA00022679"/>
    </source>
</evidence>
<dbReference type="Pfam" id="PF13920">
    <property type="entry name" value="zf-C3HC4_3"/>
    <property type="match status" value="1"/>
</dbReference>
<proteinExistence type="predicted"/>
<feature type="compositionally biased region" description="Low complexity" evidence="12">
    <location>
        <begin position="19"/>
        <end position="30"/>
    </location>
</feature>
<dbReference type="Proteomes" id="UP000504634">
    <property type="component" value="Unplaced"/>
</dbReference>
<dbReference type="GO" id="GO:0006511">
    <property type="term" value="P:ubiquitin-dependent protein catabolic process"/>
    <property type="evidence" value="ECO:0007669"/>
    <property type="project" value="UniProtKB-UniRule"/>
</dbReference>
<evidence type="ECO:0000256" key="3">
    <source>
        <dbReference type="ARBA" id="ARBA00022490"/>
    </source>
</evidence>
<dbReference type="SUPFAM" id="SSF57850">
    <property type="entry name" value="RING/U-box"/>
    <property type="match status" value="1"/>
</dbReference>
<dbReference type="SMART" id="SM00678">
    <property type="entry name" value="WWE"/>
    <property type="match status" value="1"/>
</dbReference>
<evidence type="ECO:0000259" key="14">
    <source>
        <dbReference type="PROSITE" id="PS50918"/>
    </source>
</evidence>
<dbReference type="GO" id="GO:0005634">
    <property type="term" value="C:nucleus"/>
    <property type="evidence" value="ECO:0007669"/>
    <property type="project" value="TreeGrafter"/>
</dbReference>
<dbReference type="CDD" id="cd16546">
    <property type="entry name" value="RING-HC_RNF146"/>
    <property type="match status" value="1"/>
</dbReference>
<feature type="region of interest" description="Disordered" evidence="12">
    <location>
        <begin position="298"/>
        <end position="332"/>
    </location>
</feature>
<dbReference type="InterPro" id="IPR001841">
    <property type="entry name" value="Znf_RING"/>
</dbReference>
<dbReference type="FunFam" id="3.30.40.10:FF:000204">
    <property type="entry name" value="E3 ubiquitin-protein ligase RNF146"/>
    <property type="match status" value="1"/>
</dbReference>
<evidence type="ECO:0000259" key="13">
    <source>
        <dbReference type="PROSITE" id="PS50089"/>
    </source>
</evidence>
<dbReference type="InterPro" id="IPR004170">
    <property type="entry name" value="WWE_dom"/>
</dbReference>
<evidence type="ECO:0000313" key="16">
    <source>
        <dbReference type="RefSeq" id="XP_030377964.1"/>
    </source>
</evidence>
<dbReference type="GO" id="GO:0072572">
    <property type="term" value="F:poly-ADP-D-ribose binding"/>
    <property type="evidence" value="ECO:0007669"/>
    <property type="project" value="UniProtKB-UniRule"/>
</dbReference>
<dbReference type="GO" id="GO:0005829">
    <property type="term" value="C:cytosol"/>
    <property type="evidence" value="ECO:0007669"/>
    <property type="project" value="UniProtKB-SubCell"/>
</dbReference>
<comment type="function">
    <text evidence="11">E3 ubiquitin-protein ligase that specifically binds poly-ADP-ribosylated proteins and mediates their ubiquitination and subsequent degradation.</text>
</comment>
<feature type="compositionally biased region" description="Basic residues" evidence="12">
    <location>
        <begin position="300"/>
        <end position="312"/>
    </location>
</feature>
<dbReference type="PANTHER" id="PTHR13417">
    <property type="entry name" value="E3 UBIQUITIN-PROTEIN LIGASE RNF146"/>
    <property type="match status" value="1"/>
</dbReference>
<dbReference type="AlphaFoldDB" id="A0A6J2TPJ1"/>
<dbReference type="PROSITE" id="PS00518">
    <property type="entry name" value="ZF_RING_1"/>
    <property type="match status" value="1"/>
</dbReference>
<evidence type="ECO:0000256" key="6">
    <source>
        <dbReference type="ARBA" id="ARBA00022723"/>
    </source>
</evidence>
<dbReference type="RefSeq" id="XP_030377964.1">
    <property type="nucleotide sequence ID" value="XM_030522104.1"/>
</dbReference>
<dbReference type="UniPathway" id="UPA00143"/>
<accession>A0A6J2TPJ1</accession>
<dbReference type="InterPro" id="IPR037197">
    <property type="entry name" value="WWE_dom_sf"/>
</dbReference>
<evidence type="ECO:0000256" key="5">
    <source>
        <dbReference type="ARBA" id="ARBA00022687"/>
    </source>
</evidence>
<dbReference type="EC" id="2.3.2.27" evidence="11"/>
<comment type="subcellular location">
    <subcellularLocation>
        <location evidence="2 11">Cytoplasm</location>
        <location evidence="2 11">Cytosol</location>
    </subcellularLocation>
</comment>
<keyword evidence="8 11" id="KW-0833">Ubl conjugation pathway</keyword>
<keyword evidence="5" id="KW-0879">Wnt signaling pathway</keyword>
<feature type="domain" description="RING-type" evidence="13">
    <location>
        <begin position="107"/>
        <end position="145"/>
    </location>
</feature>
<evidence type="ECO:0000256" key="12">
    <source>
        <dbReference type="SAM" id="MobiDB-lite"/>
    </source>
</evidence>
<keyword evidence="6 11" id="KW-0479">Metal-binding</keyword>
<dbReference type="SMART" id="SM00184">
    <property type="entry name" value="RING"/>
    <property type="match status" value="1"/>
</dbReference>
<comment type="pathway">
    <text evidence="11">Protein modification; protein ubiquitination.</text>
</comment>